<name>A0A6J7WPC4_9CAUD</name>
<accession>A0A6J7WPC4</accession>
<dbReference type="EMBL" id="LR796176">
    <property type="protein sequence ID" value="CAB4124008.1"/>
    <property type="molecule type" value="Genomic_DNA"/>
</dbReference>
<dbReference type="EMBL" id="LR798268">
    <property type="protein sequence ID" value="CAB5219640.1"/>
    <property type="molecule type" value="Genomic_DNA"/>
</dbReference>
<reference evidence="3" key="1">
    <citation type="submission" date="2020-05" db="EMBL/GenBank/DDBJ databases">
        <authorList>
            <person name="Chiriac C."/>
            <person name="Salcher M."/>
            <person name="Ghai R."/>
            <person name="Kavagutti S V."/>
        </authorList>
    </citation>
    <scope>NUCLEOTIDE SEQUENCE</scope>
</reference>
<protein>
    <submittedName>
        <fullName evidence="3">Uncharacterized protein</fullName>
    </submittedName>
</protein>
<sequence>MYTIVLDEGSVIRDEDQVVISPCNSPEDPNFVAYLEWIYAGNDPAVIDTRQT</sequence>
<organism evidence="3">
    <name type="scientific">uncultured Caudovirales phage</name>
    <dbReference type="NCBI Taxonomy" id="2100421"/>
    <lineage>
        <taxon>Viruses</taxon>
        <taxon>Duplodnaviria</taxon>
        <taxon>Heunggongvirae</taxon>
        <taxon>Uroviricota</taxon>
        <taxon>Caudoviricetes</taxon>
        <taxon>Peduoviridae</taxon>
        <taxon>Maltschvirus</taxon>
        <taxon>Maltschvirus maltsch</taxon>
    </lineage>
</organism>
<proteinExistence type="predicted"/>
<gene>
    <name evidence="3" type="ORF">UFOVP220_114</name>
    <name evidence="1" type="ORF">UFOVP26_112</name>
    <name evidence="2" type="ORF">UFOVP44_123</name>
</gene>
<evidence type="ECO:0000313" key="2">
    <source>
        <dbReference type="EMBL" id="CAB4124008.1"/>
    </source>
</evidence>
<dbReference type="EMBL" id="LR796152">
    <property type="protein sequence ID" value="CAB4122181.1"/>
    <property type="molecule type" value="Genomic_DNA"/>
</dbReference>
<evidence type="ECO:0000313" key="3">
    <source>
        <dbReference type="EMBL" id="CAB5219640.1"/>
    </source>
</evidence>
<evidence type="ECO:0000313" key="1">
    <source>
        <dbReference type="EMBL" id="CAB4122181.1"/>
    </source>
</evidence>